<organism evidence="1 2">
    <name type="scientific">Pyropia yezoensis</name>
    <name type="common">Susabi-nori</name>
    <name type="synonym">Porphyra yezoensis</name>
    <dbReference type="NCBI Taxonomy" id="2788"/>
    <lineage>
        <taxon>Eukaryota</taxon>
        <taxon>Rhodophyta</taxon>
        <taxon>Bangiophyceae</taxon>
        <taxon>Bangiales</taxon>
        <taxon>Bangiaceae</taxon>
        <taxon>Pyropia</taxon>
    </lineage>
</organism>
<accession>A0ACC3C677</accession>
<dbReference type="EMBL" id="CM020619">
    <property type="protein sequence ID" value="KAK1865302.1"/>
    <property type="molecule type" value="Genomic_DNA"/>
</dbReference>
<gene>
    <name evidence="1" type="ORF">I4F81_007835</name>
</gene>
<protein>
    <submittedName>
        <fullName evidence="1">Uncharacterized protein</fullName>
    </submittedName>
</protein>
<dbReference type="Proteomes" id="UP000798662">
    <property type="component" value="Chromosome 2"/>
</dbReference>
<sequence length="424" mass="47336">MVRLVVYKMLNRAIDYLYSAIATTSVRVFVNRLHEMTGKCVCMAIPRSKRKRLVVPPAEARRLSVGQLFLYEDAHFKSTRDAVATIFKRFGGEGRFLMANPLGAVAWWPGASHSPNLHFPMERGEDTVSVTSGRRALSGGSDALEPLANDTSRQPDKTKKPRRRWLHERHDVLGVKDVIGVAAHVPPRGKTIERFEAAAAAFNAHPQAPFVTDGKHLRDRFHLLREQYEKKDKDEAAETGQERGESELDKLLADAIDAMNDAKAQADAERGEATRKEQKLIADGAAIRQAAMERRATRCATTDAPSPSPTRSAADTRAPLSSSPLAGNRRARPDADEDGILLTLARQKERRMELAARQADMAARQADLAEKRILAERDKHKEEMTRRDRADAERCERQECIDAEARQERVANMQLIAALVRKLG</sequence>
<proteinExistence type="predicted"/>
<evidence type="ECO:0000313" key="1">
    <source>
        <dbReference type="EMBL" id="KAK1865302.1"/>
    </source>
</evidence>
<name>A0ACC3C677_PYRYE</name>
<reference evidence="1" key="1">
    <citation type="submission" date="2019-11" db="EMBL/GenBank/DDBJ databases">
        <title>Nori genome reveals adaptations in red seaweeds to the harsh intertidal environment.</title>
        <authorList>
            <person name="Wang D."/>
            <person name="Mao Y."/>
        </authorList>
    </citation>
    <scope>NUCLEOTIDE SEQUENCE</scope>
    <source>
        <tissue evidence="1">Gametophyte</tissue>
    </source>
</reference>
<keyword evidence="2" id="KW-1185">Reference proteome</keyword>
<evidence type="ECO:0000313" key="2">
    <source>
        <dbReference type="Proteomes" id="UP000798662"/>
    </source>
</evidence>
<comment type="caution">
    <text evidence="1">The sequence shown here is derived from an EMBL/GenBank/DDBJ whole genome shotgun (WGS) entry which is preliminary data.</text>
</comment>